<keyword evidence="2" id="KW-1185">Reference proteome</keyword>
<protein>
    <submittedName>
        <fullName evidence="1">Uncharacterized protein</fullName>
    </submittedName>
</protein>
<evidence type="ECO:0000313" key="1">
    <source>
        <dbReference type="EMBL" id="QYW02287.1"/>
    </source>
</evidence>
<reference evidence="1" key="1">
    <citation type="submission" date="2021-06" db="EMBL/GenBank/DDBJ databases">
        <title>Complete genome sequence of Stenotrophomonas maltophilia phage Philippe.</title>
        <authorList>
            <person name="Vallavanatt I."/>
            <person name="Bartz M."/>
            <person name="Clark J."/>
            <person name="Burrowes B."/>
            <person name="Liu M."/>
            <person name="Gill J."/>
        </authorList>
    </citation>
    <scope>NUCLEOTIDE SEQUENCE</scope>
</reference>
<name>A0AAE7WMN5_9CAUD</name>
<accession>A0AAE7WMN5</accession>
<evidence type="ECO:0000313" key="2">
    <source>
        <dbReference type="Proteomes" id="UP000827261"/>
    </source>
</evidence>
<proteinExistence type="predicted"/>
<gene>
    <name evidence="1" type="ORF">CPT_Philippe_094</name>
</gene>
<organism evidence="1 2">
    <name type="scientific">Stenotrophomonas phage Philippe</name>
    <dbReference type="NCBI Taxonomy" id="2859655"/>
    <lineage>
        <taxon>Viruses</taxon>
        <taxon>Duplodnaviria</taxon>
        <taxon>Heunggongvirae</taxon>
        <taxon>Uroviricota</taxon>
        <taxon>Caudoviricetes</taxon>
        <taxon>Schitoviridae</taxon>
        <taxon>Philippevirus</taxon>
        <taxon>Philippevirus philippe</taxon>
    </lineage>
</organism>
<dbReference type="EMBL" id="MZ326861">
    <property type="protein sequence ID" value="QYW02287.1"/>
    <property type="molecule type" value="Genomic_DNA"/>
</dbReference>
<sequence length="146" mass="15560">MTAASPFQQRCDNHSILVDKFVGSSYDVVKLVAMNIDMIAYVGANMRQIQTLAGDVKRRTTVTGTAGALNVEVIIPLPTGATIAKLSDYSVVLVTAADTVYTEGSGYFRAYVGPDGLHVTVLPTAPANLVGSQIRWTLTTEDPLNV</sequence>
<dbReference type="Proteomes" id="UP000827261">
    <property type="component" value="Segment"/>
</dbReference>